<dbReference type="Pfam" id="PF05685">
    <property type="entry name" value="Uma2"/>
    <property type="match status" value="1"/>
</dbReference>
<organism evidence="2 3">
    <name type="scientific">Kineococcus rhizosphaerae</name>
    <dbReference type="NCBI Taxonomy" id="559628"/>
    <lineage>
        <taxon>Bacteria</taxon>
        <taxon>Bacillati</taxon>
        <taxon>Actinomycetota</taxon>
        <taxon>Actinomycetes</taxon>
        <taxon>Kineosporiales</taxon>
        <taxon>Kineosporiaceae</taxon>
        <taxon>Kineococcus</taxon>
    </lineage>
</organism>
<reference evidence="2 3" key="1">
    <citation type="submission" date="2018-03" db="EMBL/GenBank/DDBJ databases">
        <title>Genomic Encyclopedia of Archaeal and Bacterial Type Strains, Phase II (KMG-II): from individual species to whole genera.</title>
        <authorList>
            <person name="Goeker M."/>
        </authorList>
    </citation>
    <scope>NUCLEOTIDE SEQUENCE [LARGE SCALE GENOMIC DNA]</scope>
    <source>
        <strain evidence="2 3">DSM 19711</strain>
    </source>
</reference>
<dbReference type="PANTHER" id="PTHR34107">
    <property type="entry name" value="SLL0198 PROTEIN-RELATED"/>
    <property type="match status" value="1"/>
</dbReference>
<dbReference type="InterPro" id="IPR012296">
    <property type="entry name" value="Nuclease_put_TT1808"/>
</dbReference>
<dbReference type="CDD" id="cd06260">
    <property type="entry name" value="DUF820-like"/>
    <property type="match status" value="1"/>
</dbReference>
<sequence>MTAPTTFVAHGGALDDWLERRRALGLDKRDEIWDGIYHVTPHAHASHARLAIRLVVALHGRAAQRGLEGLAEFNLGVENDFRVPDLAFVPVDAELQLYVPTATIVVEIVSPDDASRAKVPFYLARGVREVWLVDPEQRTVEVVTPEGASHSQVLDLTTGEVAGLLGW</sequence>
<dbReference type="OrthoDB" id="274140at2"/>
<evidence type="ECO:0000313" key="2">
    <source>
        <dbReference type="EMBL" id="PRY12115.1"/>
    </source>
</evidence>
<feature type="domain" description="Putative restriction endonuclease" evidence="1">
    <location>
        <begin position="27"/>
        <end position="153"/>
    </location>
</feature>
<keyword evidence="2" id="KW-0255">Endonuclease</keyword>
<keyword evidence="3" id="KW-1185">Reference proteome</keyword>
<dbReference type="PANTHER" id="PTHR34107:SF4">
    <property type="entry name" value="SLL1222 PROTEIN"/>
    <property type="match status" value="1"/>
</dbReference>
<dbReference type="AlphaFoldDB" id="A0A2T0QZR8"/>
<dbReference type="Proteomes" id="UP000238083">
    <property type="component" value="Unassembled WGS sequence"/>
</dbReference>
<protein>
    <submittedName>
        <fullName evidence="2">Uma2 family endonuclease</fullName>
    </submittedName>
</protein>
<comment type="caution">
    <text evidence="2">The sequence shown here is derived from an EMBL/GenBank/DDBJ whole genome shotgun (WGS) entry which is preliminary data.</text>
</comment>
<name>A0A2T0QZR8_9ACTN</name>
<dbReference type="EMBL" id="PVZF01000011">
    <property type="protein sequence ID" value="PRY12115.1"/>
    <property type="molecule type" value="Genomic_DNA"/>
</dbReference>
<dbReference type="GO" id="GO:0004519">
    <property type="term" value="F:endonuclease activity"/>
    <property type="evidence" value="ECO:0007669"/>
    <property type="project" value="UniProtKB-KW"/>
</dbReference>
<dbReference type="RefSeq" id="WP_106213634.1">
    <property type="nucleotide sequence ID" value="NZ_PVZF01000011.1"/>
</dbReference>
<dbReference type="SUPFAM" id="SSF52980">
    <property type="entry name" value="Restriction endonuclease-like"/>
    <property type="match status" value="1"/>
</dbReference>
<gene>
    <name evidence="2" type="ORF">CLV37_11171</name>
</gene>
<evidence type="ECO:0000259" key="1">
    <source>
        <dbReference type="Pfam" id="PF05685"/>
    </source>
</evidence>
<evidence type="ECO:0000313" key="3">
    <source>
        <dbReference type="Proteomes" id="UP000238083"/>
    </source>
</evidence>
<accession>A0A2T0QZR8</accession>
<keyword evidence="2" id="KW-0540">Nuclease</keyword>
<dbReference type="InterPro" id="IPR008538">
    <property type="entry name" value="Uma2"/>
</dbReference>
<dbReference type="InterPro" id="IPR011335">
    <property type="entry name" value="Restrct_endonuc-II-like"/>
</dbReference>
<keyword evidence="2" id="KW-0378">Hydrolase</keyword>
<dbReference type="Gene3D" id="3.90.1570.10">
    <property type="entry name" value="tt1808, chain A"/>
    <property type="match status" value="1"/>
</dbReference>
<proteinExistence type="predicted"/>